<keyword evidence="11" id="KW-1185">Reference proteome</keyword>
<dbReference type="Gene3D" id="3.40.50.2300">
    <property type="match status" value="1"/>
</dbReference>
<dbReference type="InterPro" id="IPR011006">
    <property type="entry name" value="CheY-like_superfamily"/>
</dbReference>
<dbReference type="InterPro" id="IPR052162">
    <property type="entry name" value="Sensor_kinase/Photoreceptor"/>
</dbReference>
<dbReference type="InterPro" id="IPR004358">
    <property type="entry name" value="Sig_transdc_His_kin-like_C"/>
</dbReference>
<dbReference type="Pfam" id="PF02518">
    <property type="entry name" value="HATPase_c"/>
    <property type="match status" value="1"/>
</dbReference>
<dbReference type="InterPro" id="IPR000700">
    <property type="entry name" value="PAS-assoc_C"/>
</dbReference>
<evidence type="ECO:0000259" key="9">
    <source>
        <dbReference type="PROSITE" id="PS50113"/>
    </source>
</evidence>
<dbReference type="InterPro" id="IPR000014">
    <property type="entry name" value="PAS"/>
</dbReference>
<dbReference type="PRINTS" id="PR00344">
    <property type="entry name" value="BCTRLSENSOR"/>
</dbReference>
<evidence type="ECO:0000256" key="6">
    <source>
        <dbReference type="PROSITE-ProRule" id="PRU00169"/>
    </source>
</evidence>
<dbReference type="PANTHER" id="PTHR43304:SF1">
    <property type="entry name" value="PAC DOMAIN-CONTAINING PROTEIN"/>
    <property type="match status" value="1"/>
</dbReference>
<protein>
    <recommendedName>
        <fullName evidence="2">histidine kinase</fullName>
        <ecNumber evidence="2">2.7.13.3</ecNumber>
    </recommendedName>
</protein>
<organism evidence="10 11">
    <name type="scientific">Haloplanus litoreus</name>
    <dbReference type="NCBI Taxonomy" id="767515"/>
    <lineage>
        <taxon>Archaea</taxon>
        <taxon>Methanobacteriati</taxon>
        <taxon>Methanobacteriota</taxon>
        <taxon>Stenosarchaea group</taxon>
        <taxon>Halobacteria</taxon>
        <taxon>Halobacteriales</taxon>
        <taxon>Haloferacaceae</taxon>
        <taxon>Haloplanus</taxon>
    </lineage>
</organism>
<dbReference type="InterPro" id="IPR005467">
    <property type="entry name" value="His_kinase_dom"/>
</dbReference>
<dbReference type="Proteomes" id="UP001596434">
    <property type="component" value="Unassembled WGS sequence"/>
</dbReference>
<evidence type="ECO:0000256" key="4">
    <source>
        <dbReference type="ARBA" id="ARBA00022679"/>
    </source>
</evidence>
<keyword evidence="4" id="KW-0808">Transferase</keyword>
<dbReference type="RefSeq" id="WP_379705743.1">
    <property type="nucleotide sequence ID" value="NZ_JBHTAT010000001.1"/>
</dbReference>
<dbReference type="EC" id="2.7.13.3" evidence="2"/>
<dbReference type="Gene3D" id="2.10.70.100">
    <property type="match status" value="1"/>
</dbReference>
<comment type="caution">
    <text evidence="10">The sequence shown here is derived from an EMBL/GenBank/DDBJ whole genome shotgun (WGS) entry which is preliminary data.</text>
</comment>
<dbReference type="PANTHER" id="PTHR43304">
    <property type="entry name" value="PHYTOCHROME-LIKE PROTEIN CPH1"/>
    <property type="match status" value="1"/>
</dbReference>
<dbReference type="SUPFAM" id="SSF55785">
    <property type="entry name" value="PYP-like sensor domain (PAS domain)"/>
    <property type="match status" value="1"/>
</dbReference>
<name>A0ABD6A239_9EURY</name>
<sequence>MNGIRVLDVGAGVAADLGERIDGRPVDTVAVSTLSAAVDRIDADVDCVVTAHDLPDGDGVAVLRAVRERLPALPVVIVAESGSEAAASDAIAAGVTDYVPRSADVDLGARVAAAVRDATDVPSAARLDALRDAFPDLGFVVDADGRILEALAGPQSATHLPDAPAALSGRCVDGVFPATLAAATRGVLETGTERTVEYDLAAPSGTEWFEARVAPADGNLAVIVSRRITDRKREHRDLRRQQSHLSQAQKVARIGSWYRNFSSMELWWSEMVYDIFGRSRDAGPPTHETFLSAVHPDDREDVTDRWQAALDGEPYDVEHRILVDGETRWVRERADFSFGDEGDPVEAIGVVHDITDRKEYERRLETTNERLDVLHRVARHDIRNRMNVVLGCAAELRRALDPDRIPLRMVDRIETAAEELLGIGRQLRDADGVVANDPDRRPVDVAALVDELVAEFAADAPDVAWYTAVPDSLTARATPTLVVALANVIENAVDHNEGPRQRVAVVTERDAEQVEIRVVDDGPGIPVVERELLVGDRERTQTVHSSGLGLWLTRWIVGNAGGSFDIHEGRNGGTVVVVDLPRAVVGSQRHG</sequence>
<reference evidence="10 11" key="1">
    <citation type="journal article" date="2019" name="Int. J. Syst. Evol. Microbiol.">
        <title>The Global Catalogue of Microorganisms (GCM) 10K type strain sequencing project: providing services to taxonomists for standard genome sequencing and annotation.</title>
        <authorList>
            <consortium name="The Broad Institute Genomics Platform"/>
            <consortium name="The Broad Institute Genome Sequencing Center for Infectious Disease"/>
            <person name="Wu L."/>
            <person name="Ma J."/>
        </authorList>
    </citation>
    <scope>NUCLEOTIDE SEQUENCE [LARGE SCALE GENOMIC DNA]</scope>
    <source>
        <strain evidence="10 11">GX21</strain>
    </source>
</reference>
<dbReference type="InterPro" id="IPR013656">
    <property type="entry name" value="PAS_4"/>
</dbReference>
<accession>A0ABD6A239</accession>
<dbReference type="InterPro" id="IPR001789">
    <property type="entry name" value="Sig_transdc_resp-reg_receiver"/>
</dbReference>
<dbReference type="PROSITE" id="PS50110">
    <property type="entry name" value="RESPONSE_REGULATORY"/>
    <property type="match status" value="1"/>
</dbReference>
<dbReference type="PROSITE" id="PS50109">
    <property type="entry name" value="HIS_KIN"/>
    <property type="match status" value="1"/>
</dbReference>
<feature type="domain" description="Histidine kinase" evidence="7">
    <location>
        <begin position="377"/>
        <end position="584"/>
    </location>
</feature>
<dbReference type="SUPFAM" id="SSF55874">
    <property type="entry name" value="ATPase domain of HSP90 chaperone/DNA topoisomerase II/histidine kinase"/>
    <property type="match status" value="1"/>
</dbReference>
<evidence type="ECO:0000256" key="5">
    <source>
        <dbReference type="ARBA" id="ARBA00022777"/>
    </source>
</evidence>
<comment type="caution">
    <text evidence="6">Lacks conserved residue(s) required for the propagation of feature annotation.</text>
</comment>
<gene>
    <name evidence="10" type="ORF">ACFQKE_15215</name>
</gene>
<feature type="domain" description="PAC" evidence="9">
    <location>
        <begin position="313"/>
        <end position="366"/>
    </location>
</feature>
<dbReference type="SMART" id="SM00387">
    <property type="entry name" value="HATPase_c"/>
    <property type="match status" value="1"/>
</dbReference>
<dbReference type="PROSITE" id="PS50113">
    <property type="entry name" value="PAC"/>
    <property type="match status" value="1"/>
</dbReference>
<comment type="catalytic activity">
    <reaction evidence="1">
        <text>ATP + protein L-histidine = ADP + protein N-phospho-L-histidine.</text>
        <dbReference type="EC" id="2.7.13.3"/>
    </reaction>
</comment>
<dbReference type="Pfam" id="PF08448">
    <property type="entry name" value="PAS_4"/>
    <property type="match status" value="1"/>
</dbReference>
<evidence type="ECO:0000259" key="7">
    <source>
        <dbReference type="PROSITE" id="PS50109"/>
    </source>
</evidence>
<dbReference type="CDD" id="cd00156">
    <property type="entry name" value="REC"/>
    <property type="match status" value="1"/>
</dbReference>
<feature type="domain" description="Response regulatory" evidence="8">
    <location>
        <begin position="3"/>
        <end position="116"/>
    </location>
</feature>
<evidence type="ECO:0000256" key="1">
    <source>
        <dbReference type="ARBA" id="ARBA00000085"/>
    </source>
</evidence>
<evidence type="ECO:0000313" key="11">
    <source>
        <dbReference type="Proteomes" id="UP001596434"/>
    </source>
</evidence>
<keyword evidence="3" id="KW-0597">Phosphoprotein</keyword>
<dbReference type="Pfam" id="PF00072">
    <property type="entry name" value="Response_reg"/>
    <property type="match status" value="1"/>
</dbReference>
<dbReference type="Gene3D" id="3.30.450.20">
    <property type="entry name" value="PAS domain"/>
    <property type="match status" value="2"/>
</dbReference>
<dbReference type="InterPro" id="IPR003594">
    <property type="entry name" value="HATPase_dom"/>
</dbReference>
<dbReference type="CDD" id="cd00130">
    <property type="entry name" value="PAS"/>
    <property type="match status" value="1"/>
</dbReference>
<evidence type="ECO:0000313" key="10">
    <source>
        <dbReference type="EMBL" id="MFC7256634.1"/>
    </source>
</evidence>
<dbReference type="SUPFAM" id="SSF52172">
    <property type="entry name" value="CheY-like"/>
    <property type="match status" value="1"/>
</dbReference>
<dbReference type="NCBIfam" id="TIGR00229">
    <property type="entry name" value="sensory_box"/>
    <property type="match status" value="1"/>
</dbReference>
<evidence type="ECO:0000259" key="8">
    <source>
        <dbReference type="PROSITE" id="PS50110"/>
    </source>
</evidence>
<dbReference type="CDD" id="cd00075">
    <property type="entry name" value="HATPase"/>
    <property type="match status" value="1"/>
</dbReference>
<dbReference type="InterPro" id="IPR013655">
    <property type="entry name" value="PAS_fold_3"/>
</dbReference>
<evidence type="ECO:0000256" key="2">
    <source>
        <dbReference type="ARBA" id="ARBA00012438"/>
    </source>
</evidence>
<proteinExistence type="predicted"/>
<dbReference type="EMBL" id="JBHTAT010000001">
    <property type="protein sequence ID" value="MFC7256634.1"/>
    <property type="molecule type" value="Genomic_DNA"/>
</dbReference>
<evidence type="ECO:0000256" key="3">
    <source>
        <dbReference type="ARBA" id="ARBA00022553"/>
    </source>
</evidence>
<dbReference type="GO" id="GO:0004673">
    <property type="term" value="F:protein histidine kinase activity"/>
    <property type="evidence" value="ECO:0007669"/>
    <property type="project" value="UniProtKB-EC"/>
</dbReference>
<dbReference type="InterPro" id="IPR035965">
    <property type="entry name" value="PAS-like_dom_sf"/>
</dbReference>
<dbReference type="InterPro" id="IPR036890">
    <property type="entry name" value="HATPase_C_sf"/>
</dbReference>
<dbReference type="AlphaFoldDB" id="A0ABD6A239"/>
<dbReference type="Gene3D" id="3.30.565.10">
    <property type="entry name" value="Histidine kinase-like ATPase, C-terminal domain"/>
    <property type="match status" value="1"/>
</dbReference>
<keyword evidence="5" id="KW-0418">Kinase</keyword>
<dbReference type="Pfam" id="PF08447">
    <property type="entry name" value="PAS_3"/>
    <property type="match status" value="1"/>
</dbReference>
<dbReference type="GeneID" id="96955027"/>